<keyword evidence="2" id="KW-1185">Reference proteome</keyword>
<evidence type="ECO:0000313" key="2">
    <source>
        <dbReference type="Proteomes" id="UP000789366"/>
    </source>
</evidence>
<name>A0ACA9QGC5_9GLOM</name>
<proteinExistence type="predicted"/>
<organism evidence="1 2">
    <name type="scientific">Cetraspora pellucida</name>
    <dbReference type="NCBI Taxonomy" id="1433469"/>
    <lineage>
        <taxon>Eukaryota</taxon>
        <taxon>Fungi</taxon>
        <taxon>Fungi incertae sedis</taxon>
        <taxon>Mucoromycota</taxon>
        <taxon>Glomeromycotina</taxon>
        <taxon>Glomeromycetes</taxon>
        <taxon>Diversisporales</taxon>
        <taxon>Gigasporaceae</taxon>
        <taxon>Cetraspora</taxon>
    </lineage>
</organism>
<evidence type="ECO:0000313" key="1">
    <source>
        <dbReference type="EMBL" id="CAG8751591.1"/>
    </source>
</evidence>
<protein>
    <submittedName>
        <fullName evidence="1">5153_t:CDS:1</fullName>
    </submittedName>
</protein>
<feature type="non-terminal residue" evidence="1">
    <location>
        <position position="1"/>
    </location>
</feature>
<reference evidence="1" key="1">
    <citation type="submission" date="2021-06" db="EMBL/GenBank/DDBJ databases">
        <authorList>
            <person name="Kallberg Y."/>
            <person name="Tangrot J."/>
            <person name="Rosling A."/>
        </authorList>
    </citation>
    <scope>NUCLEOTIDE SEQUENCE</scope>
    <source>
        <strain evidence="1">28 12/20/2015</strain>
    </source>
</reference>
<accession>A0ACA9QGC5</accession>
<dbReference type="EMBL" id="CAJVPW010043141">
    <property type="protein sequence ID" value="CAG8751591.1"/>
    <property type="molecule type" value="Genomic_DNA"/>
</dbReference>
<comment type="caution">
    <text evidence="1">The sequence shown here is derived from an EMBL/GenBank/DDBJ whole genome shotgun (WGS) entry which is preliminary data.</text>
</comment>
<sequence length="124" mass="13739">VLTLGAAQYGVCLIGAAVLISISWSNTLVCPRLGPELITLTLGNFSPPRAHRKKGPSEIDKLEPYNMAHDLLNQKANITYGQMLEYSNQQRNLALALKRPFLLKEIPTPPLEMMEANIIQPKES</sequence>
<feature type="non-terminal residue" evidence="1">
    <location>
        <position position="124"/>
    </location>
</feature>
<gene>
    <name evidence="1" type="ORF">SPELUC_LOCUS14517</name>
</gene>
<dbReference type="Proteomes" id="UP000789366">
    <property type="component" value="Unassembled WGS sequence"/>
</dbReference>